<dbReference type="KEGG" id="ahk:NCTC10172_00014"/>
<evidence type="ECO:0000313" key="1">
    <source>
        <dbReference type="EMBL" id="VEU82009.1"/>
    </source>
</evidence>
<reference evidence="1 2" key="1">
    <citation type="submission" date="2019-01" db="EMBL/GenBank/DDBJ databases">
        <authorList>
            <consortium name="Pathogen Informatics"/>
        </authorList>
    </citation>
    <scope>NUCLEOTIDE SEQUENCE [LARGE SCALE GENOMIC DNA]</scope>
    <source>
        <strain evidence="1 2">NCTC10172</strain>
    </source>
</reference>
<evidence type="ECO:0000313" key="2">
    <source>
        <dbReference type="Proteomes" id="UP000290909"/>
    </source>
</evidence>
<dbReference type="AlphaFoldDB" id="A0A449BHS5"/>
<gene>
    <name evidence="1" type="ORF">NCTC10172_00014</name>
</gene>
<dbReference type="InterPro" id="IPR011322">
    <property type="entry name" value="N-reg_PII-like_a/b"/>
</dbReference>
<dbReference type="STRING" id="1408416.GCA_000702765_00594"/>
<organism evidence="1 2">
    <name type="scientific">Acholeplasma hippikon</name>
    <dbReference type="NCBI Taxonomy" id="264636"/>
    <lineage>
        <taxon>Bacteria</taxon>
        <taxon>Bacillati</taxon>
        <taxon>Mycoplasmatota</taxon>
        <taxon>Mollicutes</taxon>
        <taxon>Acholeplasmatales</taxon>
        <taxon>Acholeplasmataceae</taxon>
        <taxon>Acholeplasma</taxon>
    </lineage>
</organism>
<dbReference type="Gene3D" id="3.30.70.120">
    <property type="match status" value="1"/>
</dbReference>
<protein>
    <recommendedName>
        <fullName evidence="3">Nitrogen regulatory protein P-II</fullName>
    </recommendedName>
</protein>
<keyword evidence="2" id="KW-1185">Reference proteome</keyword>
<evidence type="ECO:0008006" key="3">
    <source>
        <dbReference type="Google" id="ProtNLM"/>
    </source>
</evidence>
<dbReference type="EMBL" id="LR215050">
    <property type="protein sequence ID" value="VEU82009.1"/>
    <property type="molecule type" value="Genomic_DNA"/>
</dbReference>
<dbReference type="InterPro" id="IPR015867">
    <property type="entry name" value="N-reg_PII/ATP_PRibTrfase_C"/>
</dbReference>
<sequence>MEKIEQNLIIYVCNHGFSYDAMKEARKAGARGGTILHGRSSISQEKTKFFGIRIHPEKDVLFIVCKKENTDKLMKALTDNFGVETEARGLCFSLPVSDSIGFSFEPLPPFEEKVV</sequence>
<dbReference type="SUPFAM" id="SSF54913">
    <property type="entry name" value="GlnB-like"/>
    <property type="match status" value="1"/>
</dbReference>
<proteinExistence type="predicted"/>
<dbReference type="RefSeq" id="WP_051658985.1">
    <property type="nucleotide sequence ID" value="NZ_LR215050.1"/>
</dbReference>
<name>A0A449BHS5_9MOLU</name>
<dbReference type="Proteomes" id="UP000290909">
    <property type="component" value="Chromosome"/>
</dbReference>
<accession>A0A449BHS5</accession>